<dbReference type="SMART" id="SM00248">
    <property type="entry name" value="ANK"/>
    <property type="match status" value="3"/>
</dbReference>
<dbReference type="AlphaFoldDB" id="A0A146KF33"/>
<sequence length="333" mass="39274">TSRYTNWFEACKYNKIIELTQYRLMCTNRFDKRETNLENFICKGFYGIHYCCYLGQMKALQILRDYELKCLTQFPTHIKIDTCDGIISDIEIPAKMSALHIAILANAEQCLEYLFEKLINLRDIESLFIIKNPLFVLTSCMIIQGSFESIQFIEKYHCLFLFRNARIMLEQKFNPIMLATYMGRKNYLILLLQLCQSKGYVIFEEFLNDFGEDFWKSQATRQIPLKLWASRDKIESCIEMVKGYFTAIHRYPAASWMGGCRSNGAILTIKEIIRLSNDRMSIDITHLDRKSLDIMAIEKRTLKRQLQEEKRESKPLQNQKQSLLIDEIQSNSW</sequence>
<evidence type="ECO:0008006" key="3">
    <source>
        <dbReference type="Google" id="ProtNLM"/>
    </source>
</evidence>
<feature type="non-terminal residue" evidence="2">
    <location>
        <position position="1"/>
    </location>
</feature>
<dbReference type="InterPro" id="IPR036770">
    <property type="entry name" value="Ankyrin_rpt-contain_sf"/>
</dbReference>
<dbReference type="SUPFAM" id="SSF48403">
    <property type="entry name" value="Ankyrin repeat"/>
    <property type="match status" value="1"/>
</dbReference>
<reference evidence="2" key="1">
    <citation type="submission" date="2015-07" db="EMBL/GenBank/DDBJ databases">
        <title>Adaptation to a free-living lifestyle via gene acquisitions in the diplomonad Trepomonas sp. PC1.</title>
        <authorList>
            <person name="Xu F."/>
            <person name="Jerlstrom-Hultqvist J."/>
            <person name="Kolisko M."/>
            <person name="Simpson A.G.B."/>
            <person name="Roger A.J."/>
            <person name="Svard S.G."/>
            <person name="Andersson J.O."/>
        </authorList>
    </citation>
    <scope>NUCLEOTIDE SEQUENCE</scope>
    <source>
        <strain evidence="2">PC1</strain>
    </source>
</reference>
<feature type="coiled-coil region" evidence="1">
    <location>
        <begin position="292"/>
        <end position="319"/>
    </location>
</feature>
<organism evidence="2">
    <name type="scientific">Trepomonas sp. PC1</name>
    <dbReference type="NCBI Taxonomy" id="1076344"/>
    <lineage>
        <taxon>Eukaryota</taxon>
        <taxon>Metamonada</taxon>
        <taxon>Diplomonadida</taxon>
        <taxon>Hexamitidae</taxon>
        <taxon>Hexamitinae</taxon>
        <taxon>Trepomonas</taxon>
    </lineage>
</organism>
<evidence type="ECO:0000313" key="2">
    <source>
        <dbReference type="EMBL" id="JAP94106.1"/>
    </source>
</evidence>
<gene>
    <name evidence="2" type="ORF">TPC1_13361</name>
</gene>
<dbReference type="InterPro" id="IPR002110">
    <property type="entry name" value="Ankyrin_rpt"/>
</dbReference>
<dbReference type="Gene3D" id="1.25.40.20">
    <property type="entry name" value="Ankyrin repeat-containing domain"/>
    <property type="match status" value="1"/>
</dbReference>
<evidence type="ECO:0000256" key="1">
    <source>
        <dbReference type="SAM" id="Coils"/>
    </source>
</evidence>
<name>A0A146KF33_9EUKA</name>
<keyword evidence="1" id="KW-0175">Coiled coil</keyword>
<proteinExistence type="predicted"/>
<dbReference type="EMBL" id="GDID01002500">
    <property type="protein sequence ID" value="JAP94106.1"/>
    <property type="molecule type" value="Transcribed_RNA"/>
</dbReference>
<protein>
    <recommendedName>
        <fullName evidence="3">Ankyrin repeat-containing protein</fullName>
    </recommendedName>
</protein>
<accession>A0A146KF33</accession>